<keyword evidence="2" id="KW-1185">Reference proteome</keyword>
<dbReference type="RefSeq" id="WP_093855813.1">
    <property type="nucleotide sequence ID" value="NZ_BJVZ01000001.1"/>
</dbReference>
<evidence type="ECO:0000313" key="2">
    <source>
        <dbReference type="Proteomes" id="UP000199334"/>
    </source>
</evidence>
<dbReference type="OrthoDB" id="2971595at2"/>
<dbReference type="STRING" id="237069.SAMN05216498_1325"/>
<dbReference type="AlphaFoldDB" id="A0A1G9YD44"/>
<accession>A0A1G9YD44</accession>
<dbReference type="Pfam" id="PF13790">
    <property type="entry name" value="SR1P"/>
    <property type="match status" value="1"/>
</dbReference>
<protein>
    <submittedName>
        <fullName evidence="1">SR1 protein</fullName>
    </submittedName>
</protein>
<dbReference type="Proteomes" id="UP000199334">
    <property type="component" value="Unassembled WGS sequence"/>
</dbReference>
<dbReference type="InterPro" id="IPR025236">
    <property type="entry name" value="SR1P"/>
</dbReference>
<proteinExistence type="predicted"/>
<organism evidence="1 2">
    <name type="scientific">Tenuibacillus multivorans</name>
    <dbReference type="NCBI Taxonomy" id="237069"/>
    <lineage>
        <taxon>Bacteria</taxon>
        <taxon>Bacillati</taxon>
        <taxon>Bacillota</taxon>
        <taxon>Bacilli</taxon>
        <taxon>Bacillales</taxon>
        <taxon>Bacillaceae</taxon>
        <taxon>Tenuibacillus</taxon>
    </lineage>
</organism>
<name>A0A1G9YD44_9BACI</name>
<sequence>MGTIVCAKCLKVIDYFDHNKVTKIYSNHCDCCYNKSKEKNPSA</sequence>
<dbReference type="EMBL" id="FNIG01000002">
    <property type="protein sequence ID" value="SDN06431.1"/>
    <property type="molecule type" value="Genomic_DNA"/>
</dbReference>
<evidence type="ECO:0000313" key="1">
    <source>
        <dbReference type="EMBL" id="SDN06431.1"/>
    </source>
</evidence>
<reference evidence="1 2" key="1">
    <citation type="submission" date="2016-10" db="EMBL/GenBank/DDBJ databases">
        <authorList>
            <person name="de Groot N.N."/>
        </authorList>
    </citation>
    <scope>NUCLEOTIDE SEQUENCE [LARGE SCALE GENOMIC DNA]</scope>
    <source>
        <strain evidence="1 2">CGMCC 1.3442</strain>
    </source>
</reference>
<gene>
    <name evidence="1" type="ORF">SAMN05216498_1325</name>
</gene>